<dbReference type="RefSeq" id="WP_252620000.1">
    <property type="nucleotide sequence ID" value="NZ_CP099490.1"/>
</dbReference>
<organism evidence="2 3">
    <name type="scientific">Ornithinimicrobium cryptoxanthini</name>
    <dbReference type="NCBI Taxonomy" id="2934161"/>
    <lineage>
        <taxon>Bacteria</taxon>
        <taxon>Bacillati</taxon>
        <taxon>Actinomycetota</taxon>
        <taxon>Actinomycetes</taxon>
        <taxon>Micrococcales</taxon>
        <taxon>Ornithinimicrobiaceae</taxon>
        <taxon>Ornithinimicrobium</taxon>
    </lineage>
</organism>
<dbReference type="Pfam" id="PF00300">
    <property type="entry name" value="His_Phos_1"/>
    <property type="match status" value="1"/>
</dbReference>
<sequence length="177" mass="19289">MNTGTRTLILVRHAKTEQVPGKVDHDRELLPRGEGDARAGGAWIVEHGLVPHLVLCSTATRAQQTWQQMAEGGQLRDVEVWSDRRIYNAYPDEILEVVREAPEDVRTVMVVGHAPGIPSLAVGLADESDSDASSLATLREGMPTGVGAVLEWDGPWADLDAESARLVGVHRWRQEGA</sequence>
<name>A0ABY4YG42_9MICO</name>
<evidence type="ECO:0000313" key="3">
    <source>
        <dbReference type="Proteomes" id="UP001056535"/>
    </source>
</evidence>
<dbReference type="CDD" id="cd07067">
    <property type="entry name" value="HP_PGM_like"/>
    <property type="match status" value="1"/>
</dbReference>
<dbReference type="PANTHER" id="PTHR20935">
    <property type="entry name" value="PHOSPHOGLYCERATE MUTASE-RELATED"/>
    <property type="match status" value="1"/>
</dbReference>
<dbReference type="SUPFAM" id="SSF53254">
    <property type="entry name" value="Phosphoglycerate mutase-like"/>
    <property type="match status" value="1"/>
</dbReference>
<dbReference type="InterPro" id="IPR013078">
    <property type="entry name" value="His_Pase_superF_clade-1"/>
</dbReference>
<dbReference type="Proteomes" id="UP001056535">
    <property type="component" value="Chromosome"/>
</dbReference>
<dbReference type="InterPro" id="IPR051021">
    <property type="entry name" value="Mito_Ser/Thr_phosphatase"/>
</dbReference>
<dbReference type="PANTHER" id="PTHR20935:SF1">
    <property type="entry name" value="SLL1549 PROTEIN"/>
    <property type="match status" value="1"/>
</dbReference>
<keyword evidence="1" id="KW-0378">Hydrolase</keyword>
<keyword evidence="3" id="KW-1185">Reference proteome</keyword>
<evidence type="ECO:0000313" key="2">
    <source>
        <dbReference type="EMBL" id="USQ75574.1"/>
    </source>
</evidence>
<protein>
    <submittedName>
        <fullName evidence="2">Histidine phosphatase family protein</fullName>
    </submittedName>
</protein>
<dbReference type="Gene3D" id="3.40.50.1240">
    <property type="entry name" value="Phosphoglycerate mutase-like"/>
    <property type="match status" value="1"/>
</dbReference>
<dbReference type="SMART" id="SM00855">
    <property type="entry name" value="PGAM"/>
    <property type="match status" value="1"/>
</dbReference>
<accession>A0ABY4YG42</accession>
<reference evidence="2" key="1">
    <citation type="submission" date="2022-06" db="EMBL/GenBank/DDBJ databases">
        <title>Ornithinimicrobium JY.X270.</title>
        <authorList>
            <person name="Huang Y."/>
        </authorList>
    </citation>
    <scope>NUCLEOTIDE SEQUENCE</scope>
    <source>
        <strain evidence="2">JY.X270</strain>
    </source>
</reference>
<dbReference type="InterPro" id="IPR029033">
    <property type="entry name" value="His_PPase_superfam"/>
</dbReference>
<evidence type="ECO:0000256" key="1">
    <source>
        <dbReference type="ARBA" id="ARBA00022801"/>
    </source>
</evidence>
<gene>
    <name evidence="2" type="ORF">NF557_13270</name>
</gene>
<proteinExistence type="predicted"/>
<dbReference type="EMBL" id="CP099490">
    <property type="protein sequence ID" value="USQ75574.1"/>
    <property type="molecule type" value="Genomic_DNA"/>
</dbReference>